<feature type="transmembrane region" description="Helical" evidence="2">
    <location>
        <begin position="148"/>
        <end position="177"/>
    </location>
</feature>
<evidence type="ECO:0000313" key="4">
    <source>
        <dbReference type="EMBL" id="CAB4635847.1"/>
    </source>
</evidence>
<dbReference type="GO" id="GO:0006465">
    <property type="term" value="P:signal peptide processing"/>
    <property type="evidence" value="ECO:0007669"/>
    <property type="project" value="TreeGrafter"/>
</dbReference>
<keyword evidence="2" id="KW-0472">Membrane</keyword>
<reference evidence="4" key="1">
    <citation type="submission" date="2020-05" db="EMBL/GenBank/DDBJ databases">
        <authorList>
            <person name="Chiriac C."/>
            <person name="Salcher M."/>
            <person name="Ghai R."/>
            <person name="Kavagutti S V."/>
        </authorList>
    </citation>
    <scope>NUCLEOTIDE SEQUENCE</scope>
</reference>
<dbReference type="GO" id="GO:0004190">
    <property type="term" value="F:aspartic-type endopeptidase activity"/>
    <property type="evidence" value="ECO:0007669"/>
    <property type="project" value="InterPro"/>
</dbReference>
<evidence type="ECO:0000259" key="3">
    <source>
        <dbReference type="Pfam" id="PF01478"/>
    </source>
</evidence>
<dbReference type="Pfam" id="PF01478">
    <property type="entry name" value="Peptidase_A24"/>
    <property type="match status" value="1"/>
</dbReference>
<dbReference type="PANTHER" id="PTHR30487:SF0">
    <property type="entry name" value="PREPILIN LEADER PEPTIDASE_N-METHYLTRANSFERASE-RELATED"/>
    <property type="match status" value="1"/>
</dbReference>
<feature type="domain" description="Prepilin type IV endopeptidase peptidase" evidence="3">
    <location>
        <begin position="60"/>
        <end position="174"/>
    </location>
</feature>
<comment type="similarity">
    <text evidence="1">Belongs to the peptidase A24 family.</text>
</comment>
<dbReference type="AlphaFoldDB" id="A0A6J6JFD7"/>
<feature type="transmembrane region" description="Helical" evidence="2">
    <location>
        <begin position="84"/>
        <end position="101"/>
    </location>
</feature>
<sequence length="213" mass="22689">MLAILITILSGLFVGSFLTSVIDRSVNASESVFLIRCITTFLFAMMAIRFDGGVTVAAFCVLTSGLLVLTFIDLRTHRLPREVTYIVMVIGAVLLSVAAIVDDQPRRIHMAALGAVISVSVMSVLYLLSRGGLGDGDVRMSPLLGMYLGWLNPGLAVVGLLYGFILAALMSAILMIFGTANRRTAIAFGPFLALGTLAAILHGQVVIEMVRPS</sequence>
<evidence type="ECO:0000256" key="1">
    <source>
        <dbReference type="ARBA" id="ARBA00005801"/>
    </source>
</evidence>
<feature type="transmembrane region" description="Helical" evidence="2">
    <location>
        <begin position="54"/>
        <end position="72"/>
    </location>
</feature>
<keyword evidence="2" id="KW-1133">Transmembrane helix</keyword>
<keyword evidence="2" id="KW-0812">Transmembrane</keyword>
<dbReference type="PANTHER" id="PTHR30487">
    <property type="entry name" value="TYPE 4 PREPILIN-LIKE PROTEINS LEADER PEPTIDE-PROCESSING ENZYME"/>
    <property type="match status" value="1"/>
</dbReference>
<name>A0A6J6JFD7_9ZZZZ</name>
<feature type="transmembrane region" description="Helical" evidence="2">
    <location>
        <begin position="184"/>
        <end position="207"/>
    </location>
</feature>
<dbReference type="InterPro" id="IPR000045">
    <property type="entry name" value="Prepilin_IV_endopep_pep"/>
</dbReference>
<feature type="transmembrane region" description="Helical" evidence="2">
    <location>
        <begin position="28"/>
        <end position="47"/>
    </location>
</feature>
<dbReference type="GO" id="GO:0005886">
    <property type="term" value="C:plasma membrane"/>
    <property type="evidence" value="ECO:0007669"/>
    <property type="project" value="TreeGrafter"/>
</dbReference>
<protein>
    <submittedName>
        <fullName evidence="4">Unannotated protein</fullName>
    </submittedName>
</protein>
<organism evidence="4">
    <name type="scientific">freshwater metagenome</name>
    <dbReference type="NCBI Taxonomy" id="449393"/>
    <lineage>
        <taxon>unclassified sequences</taxon>
        <taxon>metagenomes</taxon>
        <taxon>ecological metagenomes</taxon>
    </lineage>
</organism>
<accession>A0A6J6JFD7</accession>
<dbReference type="Gene3D" id="1.20.120.1220">
    <property type="match status" value="1"/>
</dbReference>
<dbReference type="EMBL" id="CAEZVL010000154">
    <property type="protein sequence ID" value="CAB4635847.1"/>
    <property type="molecule type" value="Genomic_DNA"/>
</dbReference>
<proteinExistence type="inferred from homology"/>
<dbReference type="InterPro" id="IPR050882">
    <property type="entry name" value="Prepilin_peptidase/N-MTase"/>
</dbReference>
<feature type="transmembrane region" description="Helical" evidence="2">
    <location>
        <begin position="108"/>
        <end position="128"/>
    </location>
</feature>
<evidence type="ECO:0000256" key="2">
    <source>
        <dbReference type="SAM" id="Phobius"/>
    </source>
</evidence>
<gene>
    <name evidence="4" type="ORF">UFOPK1960_00968</name>
</gene>